<keyword evidence="11 14" id="KW-0275">Fatty acid biosynthesis</keyword>
<keyword evidence="8 14" id="KW-1133">Transmembrane helix</keyword>
<gene>
    <name evidence="15" type="ORF">OC842_004477</name>
</gene>
<proteinExistence type="inferred from homology"/>
<evidence type="ECO:0000256" key="2">
    <source>
        <dbReference type="ARBA" id="ARBA00005194"/>
    </source>
</evidence>
<evidence type="ECO:0000256" key="14">
    <source>
        <dbReference type="RuleBase" id="RU363109"/>
    </source>
</evidence>
<dbReference type="PANTHER" id="PTHR11035:SF3">
    <property type="entry name" value="VERY-LONG-CHAIN (3R)-3-HYDROXYACYL-COA DEHYDRATASE"/>
    <property type="match status" value="1"/>
</dbReference>
<dbReference type="Proteomes" id="UP001176521">
    <property type="component" value="Unassembled WGS sequence"/>
</dbReference>
<comment type="caution">
    <text evidence="15">The sequence shown here is derived from an EMBL/GenBank/DDBJ whole genome shotgun (WGS) entry which is preliminary data.</text>
</comment>
<accession>A0AAN6GC01</accession>
<evidence type="ECO:0000256" key="6">
    <source>
        <dbReference type="ARBA" id="ARBA00022692"/>
    </source>
</evidence>
<evidence type="ECO:0000256" key="3">
    <source>
        <dbReference type="ARBA" id="ARBA00007811"/>
    </source>
</evidence>
<keyword evidence="6 14" id="KW-0812">Transmembrane</keyword>
<comment type="caution">
    <text evidence="14">Lacks conserved residue(s) required for the propagation of feature annotation.</text>
</comment>
<keyword evidence="9 14" id="KW-0443">Lipid metabolism</keyword>
<organism evidence="15 16">
    <name type="scientific">Tilletia horrida</name>
    <dbReference type="NCBI Taxonomy" id="155126"/>
    <lineage>
        <taxon>Eukaryota</taxon>
        <taxon>Fungi</taxon>
        <taxon>Dikarya</taxon>
        <taxon>Basidiomycota</taxon>
        <taxon>Ustilaginomycotina</taxon>
        <taxon>Exobasidiomycetes</taxon>
        <taxon>Tilletiales</taxon>
        <taxon>Tilletiaceae</taxon>
        <taxon>Tilletia</taxon>
    </lineage>
</organism>
<feature type="transmembrane region" description="Helical" evidence="14">
    <location>
        <begin position="20"/>
        <end position="41"/>
    </location>
</feature>
<keyword evidence="5 14" id="KW-0444">Lipid biosynthesis</keyword>
<comment type="function">
    <text evidence="14">Catalyzes the third of the four reactions of the long-chain fatty acids elongation cycle. This endoplasmic reticulum-bound enzymatic process, allows the addition of two carbons to the chain of long- and very long-chain fatty acids/VLCFAs per cycle. This enzyme catalyzes the dehydration of the 3-hydroxyacyl-CoA intermediate into trans-2,3-enoyl-CoA, within each cycle of fatty acid elongation. Thereby, it participates to the production of VLCFAs of different chain lengths that are involved in multiple biological processes as precursors of membrane lipids and lipid mediators.</text>
</comment>
<dbReference type="GO" id="GO:0005789">
    <property type="term" value="C:endoplasmic reticulum membrane"/>
    <property type="evidence" value="ECO:0007669"/>
    <property type="project" value="UniProtKB-SubCell"/>
</dbReference>
<dbReference type="EC" id="4.2.1.134" evidence="4 14"/>
<evidence type="ECO:0000256" key="11">
    <source>
        <dbReference type="ARBA" id="ARBA00023160"/>
    </source>
</evidence>
<feature type="transmembrane region" description="Helical" evidence="14">
    <location>
        <begin position="184"/>
        <end position="208"/>
    </location>
</feature>
<dbReference type="Pfam" id="PF04387">
    <property type="entry name" value="PTPLA"/>
    <property type="match status" value="1"/>
</dbReference>
<comment type="catalytic activity">
    <reaction evidence="13 14">
        <text>a very-long-chain (3R)-3-hydroxyacyl-CoA = a very-long-chain (2E)-enoyl-CoA + H2O</text>
        <dbReference type="Rhea" id="RHEA:45812"/>
        <dbReference type="ChEBI" id="CHEBI:15377"/>
        <dbReference type="ChEBI" id="CHEBI:83728"/>
        <dbReference type="ChEBI" id="CHEBI:85440"/>
        <dbReference type="EC" id="4.2.1.134"/>
    </reaction>
</comment>
<protein>
    <recommendedName>
        <fullName evidence="4 14">Very-long-chain (3R)-3-hydroxyacyl-CoA dehydratase</fullName>
        <ecNumber evidence="4 14">4.2.1.134</ecNumber>
    </recommendedName>
</protein>
<evidence type="ECO:0000256" key="13">
    <source>
        <dbReference type="ARBA" id="ARBA00036671"/>
    </source>
</evidence>
<dbReference type="GO" id="GO:0042761">
    <property type="term" value="P:very long-chain fatty acid biosynthetic process"/>
    <property type="evidence" value="ECO:0007669"/>
    <property type="project" value="TreeGrafter"/>
</dbReference>
<keyword evidence="14" id="KW-0256">Endoplasmic reticulum</keyword>
<comment type="subcellular location">
    <subcellularLocation>
        <location evidence="14">Endoplasmic reticulum membrane</location>
        <topology evidence="14">Multi-pass membrane protein</topology>
    </subcellularLocation>
    <subcellularLocation>
        <location evidence="1">Membrane</location>
        <topology evidence="1">Multi-pass membrane protein</topology>
    </subcellularLocation>
</comment>
<feature type="transmembrane region" description="Helical" evidence="14">
    <location>
        <begin position="228"/>
        <end position="246"/>
    </location>
</feature>
<evidence type="ECO:0000256" key="5">
    <source>
        <dbReference type="ARBA" id="ARBA00022516"/>
    </source>
</evidence>
<dbReference type="EMBL" id="JAPDMQ010000266">
    <property type="protein sequence ID" value="KAK0528685.1"/>
    <property type="molecule type" value="Genomic_DNA"/>
</dbReference>
<evidence type="ECO:0000256" key="1">
    <source>
        <dbReference type="ARBA" id="ARBA00004141"/>
    </source>
</evidence>
<evidence type="ECO:0000256" key="10">
    <source>
        <dbReference type="ARBA" id="ARBA00023136"/>
    </source>
</evidence>
<keyword evidence="12 14" id="KW-0456">Lyase</keyword>
<sequence length="304" mass="34023">MPPSASNPRRQSAGSDIVRFYLVAYNFASFFGWTLVLFSLIKHLAVGPQTPTAVHRLAEFALRRLRPLRLLYLPTFAKDLPAPVVLFLHRASTSQQSIGGLVSFVQSFAILEVVHAALGLVRSPVPTTATQVASRLFSVWAVAERYPSASTSPWYAPMVLAWSVTECVRYPFYAQQLLKQDSPLLLWARYSLFYVLYPLGAISEAMLIKTTLPNSWPWQKPGQWDLRASIYGGLFLFWWYGLYIMYTYMIKQRKKALGTGFFGSSPEARQAQKKIKEAPASVAASTSAAVSSVQIKAQEATKRK</sequence>
<dbReference type="GO" id="GO:0030497">
    <property type="term" value="P:fatty acid elongation"/>
    <property type="evidence" value="ECO:0007669"/>
    <property type="project" value="TreeGrafter"/>
</dbReference>
<dbReference type="GO" id="GO:0102158">
    <property type="term" value="F:very-long-chain (3R)-3-hydroxyacyl-CoA dehydratase activity"/>
    <property type="evidence" value="ECO:0007669"/>
    <property type="project" value="UniProtKB-EC"/>
</dbReference>
<keyword evidence="7 14" id="KW-0276">Fatty acid metabolism</keyword>
<evidence type="ECO:0000256" key="7">
    <source>
        <dbReference type="ARBA" id="ARBA00022832"/>
    </source>
</evidence>
<evidence type="ECO:0000256" key="8">
    <source>
        <dbReference type="ARBA" id="ARBA00022989"/>
    </source>
</evidence>
<keyword evidence="10 14" id="KW-0472">Membrane</keyword>
<evidence type="ECO:0000313" key="16">
    <source>
        <dbReference type="Proteomes" id="UP001176521"/>
    </source>
</evidence>
<keyword evidence="16" id="KW-1185">Reference proteome</keyword>
<dbReference type="AlphaFoldDB" id="A0AAN6GC01"/>
<dbReference type="PANTHER" id="PTHR11035">
    <property type="entry name" value="VERY-LONG-CHAIN (3R)-3-HYDROXYACYL-COA DEHYDRATASE"/>
    <property type="match status" value="1"/>
</dbReference>
<dbReference type="GO" id="GO:0030148">
    <property type="term" value="P:sphingolipid biosynthetic process"/>
    <property type="evidence" value="ECO:0007669"/>
    <property type="project" value="TreeGrafter"/>
</dbReference>
<evidence type="ECO:0000256" key="4">
    <source>
        <dbReference type="ARBA" id="ARBA00013122"/>
    </source>
</evidence>
<reference evidence="15" key="1">
    <citation type="journal article" date="2023" name="PhytoFront">
        <title>Draft Genome Resources of Seven Strains of Tilletia horrida, Causal Agent of Kernel Smut of Rice.</title>
        <authorList>
            <person name="Khanal S."/>
            <person name="Antony Babu S."/>
            <person name="Zhou X.G."/>
        </authorList>
    </citation>
    <scope>NUCLEOTIDE SEQUENCE</scope>
    <source>
        <strain evidence="15">TX3</strain>
    </source>
</reference>
<comment type="pathway">
    <text evidence="2 14">Lipid metabolism; fatty acid biosynthesis.</text>
</comment>
<evidence type="ECO:0000256" key="12">
    <source>
        <dbReference type="ARBA" id="ARBA00023239"/>
    </source>
</evidence>
<comment type="similarity">
    <text evidence="3 14">Belongs to the very long-chain fatty acids dehydratase HACD family.</text>
</comment>
<evidence type="ECO:0000256" key="9">
    <source>
        <dbReference type="ARBA" id="ARBA00023098"/>
    </source>
</evidence>
<dbReference type="InterPro" id="IPR007482">
    <property type="entry name" value="Tyr_Pase-like_PTPLA"/>
</dbReference>
<name>A0AAN6GC01_9BASI</name>
<evidence type="ECO:0000313" key="15">
    <source>
        <dbReference type="EMBL" id="KAK0528685.1"/>
    </source>
</evidence>